<sequence length="138" mass="14766">MSFKSKAKDASGSPNIPPDMQCYAEDRGVITTTTNDIAGFKVVKQMGTIYGITVRARNWGVDIGALLKSSIGGEIRPFTTMLYEARSMAMDRMCGEAIARGGNAVLAVRFDVVAQGAFSQVACYGTAALVEEIKSNEE</sequence>
<reference evidence="2 3" key="1">
    <citation type="submission" date="2023-11" db="EMBL/GenBank/DDBJ databases">
        <title>An acidophilic fungus is an integral part of prey digestion in a carnivorous sundew plant.</title>
        <authorList>
            <person name="Tsai I.J."/>
        </authorList>
    </citation>
    <scope>NUCLEOTIDE SEQUENCE [LARGE SCALE GENOMIC DNA]</scope>
    <source>
        <strain evidence="2">169a</strain>
    </source>
</reference>
<dbReference type="Gene3D" id="3.30.110.70">
    <property type="entry name" value="Hypothetical protein apc22750. Chain B"/>
    <property type="match status" value="1"/>
</dbReference>
<protein>
    <submittedName>
        <fullName evidence="2">Uncharacterized protein</fullName>
    </submittedName>
</protein>
<evidence type="ECO:0000256" key="1">
    <source>
        <dbReference type="ARBA" id="ARBA00010751"/>
    </source>
</evidence>
<dbReference type="HAMAP" id="MF_00338">
    <property type="entry name" value="UPF0145"/>
    <property type="match status" value="1"/>
</dbReference>
<dbReference type="PANTHER" id="PTHR34068:SF2">
    <property type="entry name" value="UPF0145 PROTEIN SCO3412"/>
    <property type="match status" value="1"/>
</dbReference>
<accession>A0AAQ3M0S7</accession>
<dbReference type="Proteomes" id="UP001303373">
    <property type="component" value="Chromosome 1"/>
</dbReference>
<gene>
    <name evidence="2" type="ORF">R9X50_00072000</name>
</gene>
<dbReference type="PANTHER" id="PTHR34068">
    <property type="entry name" value="UPF0145 PROTEIN YBJQ"/>
    <property type="match status" value="1"/>
</dbReference>
<dbReference type="InterPro" id="IPR002765">
    <property type="entry name" value="UPF0145_YbjQ-like"/>
</dbReference>
<name>A0AAQ3M0S7_9PEZI</name>
<dbReference type="AlphaFoldDB" id="A0AAQ3M0S7"/>
<keyword evidence="3" id="KW-1185">Reference proteome</keyword>
<dbReference type="Pfam" id="PF01906">
    <property type="entry name" value="YbjQ_1"/>
    <property type="match status" value="1"/>
</dbReference>
<proteinExistence type="inferred from homology"/>
<organism evidence="2 3">
    <name type="scientific">Acrodontium crateriforme</name>
    <dbReference type="NCBI Taxonomy" id="150365"/>
    <lineage>
        <taxon>Eukaryota</taxon>
        <taxon>Fungi</taxon>
        <taxon>Dikarya</taxon>
        <taxon>Ascomycota</taxon>
        <taxon>Pezizomycotina</taxon>
        <taxon>Dothideomycetes</taxon>
        <taxon>Dothideomycetidae</taxon>
        <taxon>Mycosphaerellales</taxon>
        <taxon>Teratosphaeriaceae</taxon>
        <taxon>Acrodontium</taxon>
    </lineage>
</organism>
<evidence type="ECO:0000313" key="2">
    <source>
        <dbReference type="EMBL" id="WPG97937.1"/>
    </source>
</evidence>
<evidence type="ECO:0000313" key="3">
    <source>
        <dbReference type="Proteomes" id="UP001303373"/>
    </source>
</evidence>
<comment type="similarity">
    <text evidence="1">Belongs to the UPF0145 family.</text>
</comment>
<dbReference type="EMBL" id="CP138580">
    <property type="protein sequence ID" value="WPG97937.1"/>
    <property type="molecule type" value="Genomic_DNA"/>
</dbReference>
<dbReference type="InterPro" id="IPR035439">
    <property type="entry name" value="UPF0145_dom_sf"/>
</dbReference>
<dbReference type="SUPFAM" id="SSF117782">
    <property type="entry name" value="YbjQ-like"/>
    <property type="match status" value="1"/>
</dbReference>